<feature type="region of interest" description="Disordered" evidence="1">
    <location>
        <begin position="1"/>
        <end position="35"/>
    </location>
</feature>
<feature type="compositionally biased region" description="Basic and acidic residues" evidence="1">
    <location>
        <begin position="392"/>
        <end position="402"/>
    </location>
</feature>
<feature type="compositionally biased region" description="Basic and acidic residues" evidence="1">
    <location>
        <begin position="360"/>
        <end position="369"/>
    </location>
</feature>
<feature type="compositionally biased region" description="Basic and acidic residues" evidence="1">
    <location>
        <begin position="309"/>
        <end position="335"/>
    </location>
</feature>
<feature type="transmembrane region" description="Helical" evidence="2">
    <location>
        <begin position="242"/>
        <end position="261"/>
    </location>
</feature>
<feature type="region of interest" description="Disordered" evidence="1">
    <location>
        <begin position="305"/>
        <end position="434"/>
    </location>
</feature>
<dbReference type="AlphaFoldDB" id="A0A3D3RFW9"/>
<sequence>MSTGFAGSRSMDERRRRRLASESSESLEDSNEDTVSQNIARTHRFAAGQFPLRTIIFPRRWKLSVYYLPVLFCFASLIAADLYRPELTRPESALAGYLSLKTSPLSHVLSGALLLVSGQLALLIAALRTLSLHDFSGRYRLWKWVASGMFLFALCTTTNLHQIWVDTVIELKLFDWGPHTQLLAWMVPTLILGSSVALMTYLELRGDRAGLNMTIIAVASYVACLTFQFTDNLIPGAAYHHLIGSGLLLFAHWCFFTSLLLHTHHLLYQSVDLPEKVPSRLTKFGGEYLRRRRIRRKAKRVAKALLRKKQQETARLEQEAAEQTRLETEPEEKQSSVKAPAKSKEIESAPAPKEVASVPEKPKAPEPAETKSQPPAAKTVSRKKSKPAQKNIRVDQSHDPEQLKGLSKRERRKLQKQWREAERQNAAGEDSDWS</sequence>
<feature type="transmembrane region" description="Helical" evidence="2">
    <location>
        <begin position="209"/>
        <end position="230"/>
    </location>
</feature>
<dbReference type="EMBL" id="DQAY01000201">
    <property type="protein sequence ID" value="HCO27526.1"/>
    <property type="molecule type" value="Genomic_DNA"/>
</dbReference>
<accession>A0A3D3RFW9</accession>
<evidence type="ECO:0000256" key="2">
    <source>
        <dbReference type="SAM" id="Phobius"/>
    </source>
</evidence>
<organism evidence="3 4">
    <name type="scientific">Gimesia maris</name>
    <dbReference type="NCBI Taxonomy" id="122"/>
    <lineage>
        <taxon>Bacteria</taxon>
        <taxon>Pseudomonadati</taxon>
        <taxon>Planctomycetota</taxon>
        <taxon>Planctomycetia</taxon>
        <taxon>Planctomycetales</taxon>
        <taxon>Planctomycetaceae</taxon>
        <taxon>Gimesia</taxon>
    </lineage>
</organism>
<evidence type="ECO:0000256" key="1">
    <source>
        <dbReference type="SAM" id="MobiDB-lite"/>
    </source>
</evidence>
<keyword evidence="2" id="KW-0472">Membrane</keyword>
<feature type="transmembrane region" description="Helical" evidence="2">
    <location>
        <begin position="182"/>
        <end position="202"/>
    </location>
</feature>
<comment type="caution">
    <text evidence="3">The sequence shown here is derived from an EMBL/GenBank/DDBJ whole genome shotgun (WGS) entry which is preliminary data.</text>
</comment>
<feature type="transmembrane region" description="Helical" evidence="2">
    <location>
        <begin position="104"/>
        <end position="129"/>
    </location>
</feature>
<evidence type="ECO:0000313" key="4">
    <source>
        <dbReference type="Proteomes" id="UP000263642"/>
    </source>
</evidence>
<keyword evidence="2" id="KW-1133">Transmembrane helix</keyword>
<gene>
    <name evidence="3" type="ORF">DIT97_32695</name>
</gene>
<feature type="transmembrane region" description="Helical" evidence="2">
    <location>
        <begin position="65"/>
        <end position="84"/>
    </location>
</feature>
<feature type="transmembrane region" description="Helical" evidence="2">
    <location>
        <begin position="141"/>
        <end position="162"/>
    </location>
</feature>
<keyword evidence="2" id="KW-0812">Transmembrane</keyword>
<dbReference type="Proteomes" id="UP000263642">
    <property type="component" value="Unassembled WGS sequence"/>
</dbReference>
<reference evidence="3 4" key="1">
    <citation type="journal article" date="2018" name="Nat. Biotechnol.">
        <title>A standardized bacterial taxonomy based on genome phylogeny substantially revises the tree of life.</title>
        <authorList>
            <person name="Parks D.H."/>
            <person name="Chuvochina M."/>
            <person name="Waite D.W."/>
            <person name="Rinke C."/>
            <person name="Skarshewski A."/>
            <person name="Chaumeil P.A."/>
            <person name="Hugenholtz P."/>
        </authorList>
    </citation>
    <scope>NUCLEOTIDE SEQUENCE [LARGE SCALE GENOMIC DNA]</scope>
    <source>
        <strain evidence="3">UBA9375</strain>
    </source>
</reference>
<proteinExistence type="predicted"/>
<protein>
    <submittedName>
        <fullName evidence="3">Uncharacterized protein</fullName>
    </submittedName>
</protein>
<evidence type="ECO:0000313" key="3">
    <source>
        <dbReference type="EMBL" id="HCO27526.1"/>
    </source>
</evidence>
<name>A0A3D3RFW9_9PLAN</name>